<evidence type="ECO:0000256" key="1">
    <source>
        <dbReference type="ARBA" id="ARBA00023125"/>
    </source>
</evidence>
<dbReference type="PANTHER" id="PTHR46797:SF20">
    <property type="entry name" value="BLR4304 PROTEIN"/>
    <property type="match status" value="1"/>
</dbReference>
<gene>
    <name evidence="3" type="ORF">EYR15_11790</name>
</gene>
<evidence type="ECO:0000259" key="2">
    <source>
        <dbReference type="PROSITE" id="PS50943"/>
    </source>
</evidence>
<dbReference type="InterPro" id="IPR050807">
    <property type="entry name" value="TransReg_Diox_bact_type"/>
</dbReference>
<dbReference type="CDD" id="cd02209">
    <property type="entry name" value="cupin_XRE_C"/>
    <property type="match status" value="1"/>
</dbReference>
<dbReference type="InterPro" id="IPR001387">
    <property type="entry name" value="Cro/C1-type_HTH"/>
</dbReference>
<dbReference type="SUPFAM" id="SSF47413">
    <property type="entry name" value="lambda repressor-like DNA-binding domains"/>
    <property type="match status" value="1"/>
</dbReference>
<dbReference type="Gene3D" id="2.60.120.10">
    <property type="entry name" value="Jelly Rolls"/>
    <property type="match status" value="1"/>
</dbReference>
<dbReference type="EMBL" id="SIUB01000005">
    <property type="protein sequence ID" value="TBN52509.1"/>
    <property type="molecule type" value="Genomic_DNA"/>
</dbReference>
<name>A0A4V2JDX9_9HYPH</name>
<sequence length="210" mass="23545">MNEAEFVAAFSRELKSLRLSNGMTLEELSRASEVSISTISKIENLQQKPSFETALRVARALKVNFVQMMEGPGLPQSGMTRRTITRAGEADTFRSDYYTYGVHATEIARKIMVPLVMRIRNRTPPPLADWSIHDGEEFVYVMKGVLEFHSEQYSPAILNVGDSCYFDSTMRHAFVSKGDGDAEILSICLSIKPFEEQARHSGDRSVQDGV</sequence>
<dbReference type="InterPro" id="IPR010982">
    <property type="entry name" value="Lambda_DNA-bd_dom_sf"/>
</dbReference>
<dbReference type="Proteomes" id="UP000291613">
    <property type="component" value="Unassembled WGS sequence"/>
</dbReference>
<dbReference type="SUPFAM" id="SSF51182">
    <property type="entry name" value="RmlC-like cupins"/>
    <property type="match status" value="1"/>
</dbReference>
<dbReference type="Pfam" id="PF01381">
    <property type="entry name" value="HTH_3"/>
    <property type="match status" value="1"/>
</dbReference>
<dbReference type="GO" id="GO:0005829">
    <property type="term" value="C:cytosol"/>
    <property type="evidence" value="ECO:0007669"/>
    <property type="project" value="TreeGrafter"/>
</dbReference>
<accession>A0A4V2JDX9</accession>
<feature type="domain" description="HTH cro/C1-type" evidence="2">
    <location>
        <begin position="14"/>
        <end position="68"/>
    </location>
</feature>
<dbReference type="PROSITE" id="PS50943">
    <property type="entry name" value="HTH_CROC1"/>
    <property type="match status" value="1"/>
</dbReference>
<dbReference type="CDD" id="cd00093">
    <property type="entry name" value="HTH_XRE"/>
    <property type="match status" value="1"/>
</dbReference>
<dbReference type="InterPro" id="IPR014710">
    <property type="entry name" value="RmlC-like_jellyroll"/>
</dbReference>
<organism evidence="3 4">
    <name type="scientific">Hansschlegelia quercus</name>
    <dbReference type="NCBI Taxonomy" id="2528245"/>
    <lineage>
        <taxon>Bacteria</taxon>
        <taxon>Pseudomonadati</taxon>
        <taxon>Pseudomonadota</taxon>
        <taxon>Alphaproteobacteria</taxon>
        <taxon>Hyphomicrobiales</taxon>
        <taxon>Methylopilaceae</taxon>
        <taxon>Hansschlegelia</taxon>
    </lineage>
</organism>
<dbReference type="InterPro" id="IPR011051">
    <property type="entry name" value="RmlC_Cupin_sf"/>
</dbReference>
<dbReference type="RefSeq" id="WP_131003741.1">
    <property type="nucleotide sequence ID" value="NZ_JBHSZR010000013.1"/>
</dbReference>
<dbReference type="SMART" id="SM00530">
    <property type="entry name" value="HTH_XRE"/>
    <property type="match status" value="1"/>
</dbReference>
<dbReference type="AlphaFoldDB" id="A0A4V2JDX9"/>
<dbReference type="Pfam" id="PF07883">
    <property type="entry name" value="Cupin_2"/>
    <property type="match status" value="1"/>
</dbReference>
<dbReference type="GO" id="GO:0003677">
    <property type="term" value="F:DNA binding"/>
    <property type="evidence" value="ECO:0007669"/>
    <property type="project" value="UniProtKB-KW"/>
</dbReference>
<dbReference type="PANTHER" id="PTHR46797">
    <property type="entry name" value="HTH-TYPE TRANSCRIPTIONAL REGULATOR"/>
    <property type="match status" value="1"/>
</dbReference>
<evidence type="ECO:0000313" key="3">
    <source>
        <dbReference type="EMBL" id="TBN52509.1"/>
    </source>
</evidence>
<keyword evidence="4" id="KW-1185">Reference proteome</keyword>
<dbReference type="GO" id="GO:0003700">
    <property type="term" value="F:DNA-binding transcription factor activity"/>
    <property type="evidence" value="ECO:0007669"/>
    <property type="project" value="TreeGrafter"/>
</dbReference>
<dbReference type="InterPro" id="IPR013096">
    <property type="entry name" value="Cupin_2"/>
</dbReference>
<proteinExistence type="predicted"/>
<dbReference type="OrthoDB" id="9805356at2"/>
<evidence type="ECO:0000313" key="4">
    <source>
        <dbReference type="Proteomes" id="UP000291613"/>
    </source>
</evidence>
<keyword evidence="1" id="KW-0238">DNA-binding</keyword>
<reference evidence="3 4" key="1">
    <citation type="submission" date="2019-02" db="EMBL/GenBank/DDBJ databases">
        <title>Hansschlegelia quercus sp. nov., a novel methylotrophic bacterium from buds of oak (Quercus robur L.).</title>
        <authorList>
            <person name="Agafonova N.V."/>
            <person name="Kaparullina E.N."/>
            <person name="Grouzdev D.S."/>
            <person name="Doronina N.V."/>
        </authorList>
    </citation>
    <scope>NUCLEOTIDE SEQUENCE [LARGE SCALE GENOMIC DNA]</scope>
    <source>
        <strain evidence="3 4">Dub</strain>
    </source>
</reference>
<protein>
    <submittedName>
        <fullName evidence="3">XRE family transcriptional regulator</fullName>
    </submittedName>
</protein>
<comment type="caution">
    <text evidence="3">The sequence shown here is derived from an EMBL/GenBank/DDBJ whole genome shotgun (WGS) entry which is preliminary data.</text>
</comment>
<dbReference type="Gene3D" id="1.10.260.40">
    <property type="entry name" value="lambda repressor-like DNA-binding domains"/>
    <property type="match status" value="1"/>
</dbReference>